<evidence type="ECO:0000256" key="5">
    <source>
        <dbReference type="SAM" id="Phobius"/>
    </source>
</evidence>
<organism evidence="7 8">
    <name type="scientific">Latimeria chalumnae</name>
    <name type="common">Coelacanth</name>
    <dbReference type="NCBI Taxonomy" id="7897"/>
    <lineage>
        <taxon>Eukaryota</taxon>
        <taxon>Metazoa</taxon>
        <taxon>Chordata</taxon>
        <taxon>Craniata</taxon>
        <taxon>Vertebrata</taxon>
        <taxon>Euteleostomi</taxon>
        <taxon>Coelacanthiformes</taxon>
        <taxon>Coelacanthidae</taxon>
        <taxon>Latimeria</taxon>
    </lineage>
</organism>
<sequence length="302" mass="34369">KIMYNSDNRVVNVSVYVNGTQLAIPLSLQKLVNMFAVIPFVAVFLCINTTMLYTFFSEAPFRENSRYALFAHMLVNDTIQLITSVILHWLIQANTRLPFAVCNVLVMIAGSTYLNTPLNLAAMSLERYAAICFPLRHAETCRVQRVWIAIVAIWIIGSYPSVIDFVSLCTLEDRSFFFQSIECLRESVILIHVQSQIRSVAHGLEFSLVAMIILYTYIGIMLAAKKASGNKSSISKARKTVILHVVQLGLCMTSFTYPITENLFLGTDHWFYRTLMLLNFLFFILTPRFLTPLIYGLRDEAF</sequence>
<comment type="subcellular location">
    <subcellularLocation>
        <location evidence="1">Membrane</location>
    </subcellularLocation>
</comment>
<keyword evidence="8" id="KW-1185">Reference proteome</keyword>
<dbReference type="AlphaFoldDB" id="H2ZXA9"/>
<dbReference type="PANTHER" id="PTHR26451:SF991">
    <property type="entry name" value="ODORANT RECEPTOR"/>
    <property type="match status" value="1"/>
</dbReference>
<dbReference type="CDD" id="cd00637">
    <property type="entry name" value="7tm_classA_rhodopsin-like"/>
    <property type="match status" value="1"/>
</dbReference>
<dbReference type="EMBL" id="AFYH01258842">
    <property type="status" value="NOT_ANNOTATED_CDS"/>
    <property type="molecule type" value="Genomic_DNA"/>
</dbReference>
<dbReference type="GO" id="GO:0004930">
    <property type="term" value="F:G protein-coupled receptor activity"/>
    <property type="evidence" value="ECO:0007669"/>
    <property type="project" value="InterPro"/>
</dbReference>
<dbReference type="InParanoid" id="H2ZXA9"/>
<dbReference type="OMA" id="IVEYITM"/>
<dbReference type="GO" id="GO:0016020">
    <property type="term" value="C:membrane"/>
    <property type="evidence" value="ECO:0007669"/>
    <property type="project" value="UniProtKB-SubCell"/>
</dbReference>
<keyword evidence="4 5" id="KW-0472">Membrane</keyword>
<feature type="transmembrane region" description="Helical" evidence="5">
    <location>
        <begin position="200"/>
        <end position="220"/>
    </location>
</feature>
<evidence type="ECO:0000313" key="7">
    <source>
        <dbReference type="Ensembl" id="ENSLACP00000002030.1"/>
    </source>
</evidence>
<accession>H2ZXA9</accession>
<dbReference type="Pfam" id="PF00001">
    <property type="entry name" value="7tm_1"/>
    <property type="match status" value="1"/>
</dbReference>
<dbReference type="Proteomes" id="UP000008672">
    <property type="component" value="Unassembled WGS sequence"/>
</dbReference>
<reference evidence="7" key="2">
    <citation type="submission" date="2025-08" db="UniProtKB">
        <authorList>
            <consortium name="Ensembl"/>
        </authorList>
    </citation>
    <scope>IDENTIFICATION</scope>
</reference>
<evidence type="ECO:0000256" key="2">
    <source>
        <dbReference type="ARBA" id="ARBA00022692"/>
    </source>
</evidence>
<dbReference type="InterPro" id="IPR052921">
    <property type="entry name" value="GPCR1_Superfamily_Member"/>
</dbReference>
<dbReference type="GO" id="GO:0005549">
    <property type="term" value="F:odorant binding"/>
    <property type="evidence" value="ECO:0007669"/>
    <property type="project" value="TreeGrafter"/>
</dbReference>
<keyword evidence="3 5" id="KW-1133">Transmembrane helix</keyword>
<evidence type="ECO:0000256" key="4">
    <source>
        <dbReference type="ARBA" id="ARBA00023136"/>
    </source>
</evidence>
<feature type="transmembrane region" description="Helical" evidence="5">
    <location>
        <begin position="241"/>
        <end position="259"/>
    </location>
</feature>
<dbReference type="PROSITE" id="PS50262">
    <property type="entry name" value="G_PROTEIN_RECEP_F1_2"/>
    <property type="match status" value="1"/>
</dbReference>
<feature type="domain" description="G-protein coupled receptors family 1 profile" evidence="6">
    <location>
        <begin position="47"/>
        <end position="295"/>
    </location>
</feature>
<dbReference type="SUPFAM" id="SSF81321">
    <property type="entry name" value="Family A G protein-coupled receptor-like"/>
    <property type="match status" value="1"/>
</dbReference>
<dbReference type="GO" id="GO:0004984">
    <property type="term" value="F:olfactory receptor activity"/>
    <property type="evidence" value="ECO:0007669"/>
    <property type="project" value="TreeGrafter"/>
</dbReference>
<evidence type="ECO:0000256" key="3">
    <source>
        <dbReference type="ARBA" id="ARBA00022989"/>
    </source>
</evidence>
<dbReference type="PANTHER" id="PTHR26451">
    <property type="entry name" value="G_PROTEIN_RECEP_F1_2 DOMAIN-CONTAINING PROTEIN"/>
    <property type="match status" value="1"/>
</dbReference>
<protein>
    <recommendedName>
        <fullName evidence="6">G-protein coupled receptors family 1 profile domain-containing protein</fullName>
    </recommendedName>
</protein>
<name>H2ZXA9_LATCH</name>
<feature type="transmembrane region" description="Helical" evidence="5">
    <location>
        <begin position="34"/>
        <end position="56"/>
    </location>
</feature>
<feature type="transmembrane region" description="Helical" evidence="5">
    <location>
        <begin position="271"/>
        <end position="290"/>
    </location>
</feature>
<dbReference type="InterPro" id="IPR000276">
    <property type="entry name" value="GPCR_Rhodpsn"/>
</dbReference>
<evidence type="ECO:0000259" key="6">
    <source>
        <dbReference type="PROSITE" id="PS50262"/>
    </source>
</evidence>
<reference evidence="7" key="3">
    <citation type="submission" date="2025-09" db="UniProtKB">
        <authorList>
            <consortium name="Ensembl"/>
        </authorList>
    </citation>
    <scope>IDENTIFICATION</scope>
</reference>
<proteinExistence type="predicted"/>
<evidence type="ECO:0000256" key="1">
    <source>
        <dbReference type="ARBA" id="ARBA00004370"/>
    </source>
</evidence>
<dbReference type="InterPro" id="IPR017452">
    <property type="entry name" value="GPCR_Rhodpsn_7TM"/>
</dbReference>
<reference evidence="8" key="1">
    <citation type="submission" date="2011-08" db="EMBL/GenBank/DDBJ databases">
        <title>The draft genome of Latimeria chalumnae.</title>
        <authorList>
            <person name="Di Palma F."/>
            <person name="Alfoldi J."/>
            <person name="Johnson J."/>
            <person name="Berlin A."/>
            <person name="Gnerre S."/>
            <person name="Jaffe D."/>
            <person name="MacCallum I."/>
            <person name="Young S."/>
            <person name="Walker B.J."/>
            <person name="Lander E."/>
            <person name="Lindblad-Toh K."/>
        </authorList>
    </citation>
    <scope>NUCLEOTIDE SEQUENCE [LARGE SCALE GENOMIC DNA]</scope>
    <source>
        <strain evidence="8">Wild caught</strain>
    </source>
</reference>
<dbReference type="FunFam" id="1.20.1070.10:FF:000096">
    <property type="entry name" value="Odorant receptor 131-2"/>
    <property type="match status" value="1"/>
</dbReference>
<feature type="transmembrane region" description="Helical" evidence="5">
    <location>
        <begin position="146"/>
        <end position="168"/>
    </location>
</feature>
<dbReference type="eggNOG" id="ENOG502QWIF">
    <property type="taxonomic scope" value="Eukaryota"/>
</dbReference>
<dbReference type="HOGENOM" id="CLU_077059_0_0_1"/>
<feature type="transmembrane region" description="Helical" evidence="5">
    <location>
        <begin position="68"/>
        <end position="91"/>
    </location>
</feature>
<evidence type="ECO:0000313" key="8">
    <source>
        <dbReference type="Proteomes" id="UP000008672"/>
    </source>
</evidence>
<dbReference type="Ensembl" id="ENSLACT00000002044.1">
    <property type="protein sequence ID" value="ENSLACP00000002030.1"/>
    <property type="gene ID" value="ENSLACG00000001813.1"/>
</dbReference>
<dbReference type="Gene3D" id="1.20.1070.10">
    <property type="entry name" value="Rhodopsin 7-helix transmembrane proteins"/>
    <property type="match status" value="1"/>
</dbReference>
<keyword evidence="2 5" id="KW-0812">Transmembrane</keyword>
<dbReference type="GeneTree" id="ENSGT00940000161337"/>